<feature type="compositionally biased region" description="Basic and acidic residues" evidence="17">
    <location>
        <begin position="803"/>
        <end position="834"/>
    </location>
</feature>
<dbReference type="Proteomes" id="UP000738325">
    <property type="component" value="Unassembled WGS sequence"/>
</dbReference>
<evidence type="ECO:0000256" key="14">
    <source>
        <dbReference type="PROSITE-ProRule" id="PRU00175"/>
    </source>
</evidence>
<dbReference type="SUPFAM" id="SSF57850">
    <property type="entry name" value="RING/U-box"/>
    <property type="match status" value="1"/>
</dbReference>
<comment type="function">
    <text evidence="13">E3 ubiquitin-protein ligase that mediates monoubiquitination of histone H2B to form H2BK123ub1. H2BK123ub1 gives a specific tag for epigenetic transcriptional activation and is also a prerequisite for H3K4me and H3K79me formation.</text>
</comment>
<feature type="domain" description="RING-type" evidence="18">
    <location>
        <begin position="855"/>
        <end position="894"/>
    </location>
</feature>
<dbReference type="SMART" id="SM00184">
    <property type="entry name" value="RING"/>
    <property type="match status" value="1"/>
</dbReference>
<accession>A0A9P6RV39</accession>
<keyword evidence="12 15" id="KW-0539">Nucleus</keyword>
<evidence type="ECO:0000313" key="19">
    <source>
        <dbReference type="EMBL" id="KAG0326390.1"/>
    </source>
</evidence>
<proteinExistence type="inferred from homology"/>
<dbReference type="PROSITE" id="PS50089">
    <property type="entry name" value="ZF_RING_2"/>
    <property type="match status" value="1"/>
</dbReference>
<comment type="pathway">
    <text evidence="3 15">Protein modification; protein ubiquitination.</text>
</comment>
<comment type="similarity">
    <text evidence="4 15">Belongs to the BRE1 family.</text>
</comment>
<comment type="catalytic activity">
    <reaction evidence="1 15">
        <text>S-ubiquitinyl-[E2 ubiquitin-conjugating enzyme]-L-cysteine + [acceptor protein]-L-lysine = [E2 ubiquitin-conjugating enzyme]-L-cysteine + N(6)-ubiquitinyl-[acceptor protein]-L-lysine.</text>
        <dbReference type="EC" id="2.3.2.27"/>
    </reaction>
</comment>
<comment type="caution">
    <text evidence="19">The sequence shown here is derived from an EMBL/GenBank/DDBJ whole genome shotgun (WGS) entry which is preliminary data.</text>
</comment>
<keyword evidence="7 14" id="KW-0863">Zinc-finger</keyword>
<evidence type="ECO:0000256" key="2">
    <source>
        <dbReference type="ARBA" id="ARBA00004123"/>
    </source>
</evidence>
<evidence type="ECO:0000256" key="13">
    <source>
        <dbReference type="ARBA" id="ARBA00059679"/>
    </source>
</evidence>
<dbReference type="EMBL" id="JAAAIP010000083">
    <property type="protein sequence ID" value="KAG0326390.1"/>
    <property type="molecule type" value="Genomic_DNA"/>
</dbReference>
<evidence type="ECO:0000256" key="1">
    <source>
        <dbReference type="ARBA" id="ARBA00000900"/>
    </source>
</evidence>
<evidence type="ECO:0000256" key="3">
    <source>
        <dbReference type="ARBA" id="ARBA00004906"/>
    </source>
</evidence>
<evidence type="ECO:0000256" key="8">
    <source>
        <dbReference type="ARBA" id="ARBA00022786"/>
    </source>
</evidence>
<evidence type="ECO:0000259" key="18">
    <source>
        <dbReference type="PROSITE" id="PS50089"/>
    </source>
</evidence>
<keyword evidence="10 15" id="KW-0156">Chromatin regulator</keyword>
<dbReference type="Pfam" id="PF26052">
    <property type="entry name" value="BRE1B"/>
    <property type="match status" value="1"/>
</dbReference>
<keyword evidence="20" id="KW-1185">Reference proteome</keyword>
<dbReference type="CDD" id="cd16499">
    <property type="entry name" value="RING-HC_Bre1-like"/>
    <property type="match status" value="1"/>
</dbReference>
<feature type="coiled-coil region" evidence="16">
    <location>
        <begin position="523"/>
        <end position="650"/>
    </location>
</feature>
<dbReference type="Pfam" id="PF26095">
    <property type="entry name" value="CC_Bre1"/>
    <property type="match status" value="1"/>
</dbReference>
<organism evidence="19 20">
    <name type="scientific">Dissophora globulifera</name>
    <dbReference type="NCBI Taxonomy" id="979702"/>
    <lineage>
        <taxon>Eukaryota</taxon>
        <taxon>Fungi</taxon>
        <taxon>Fungi incertae sedis</taxon>
        <taxon>Mucoromycota</taxon>
        <taxon>Mortierellomycotina</taxon>
        <taxon>Mortierellomycetes</taxon>
        <taxon>Mortierellales</taxon>
        <taxon>Mortierellaceae</taxon>
        <taxon>Dissophora</taxon>
    </lineage>
</organism>
<keyword evidence="9 15" id="KW-0862">Zinc</keyword>
<dbReference type="GO" id="GO:0008270">
    <property type="term" value="F:zinc ion binding"/>
    <property type="evidence" value="ECO:0007669"/>
    <property type="project" value="UniProtKB-KW"/>
</dbReference>
<dbReference type="GO" id="GO:0033503">
    <property type="term" value="C:HULC complex"/>
    <property type="evidence" value="ECO:0007669"/>
    <property type="project" value="TreeGrafter"/>
</dbReference>
<evidence type="ECO:0000256" key="15">
    <source>
        <dbReference type="RuleBase" id="RU365038"/>
    </source>
</evidence>
<dbReference type="GO" id="GO:0016567">
    <property type="term" value="P:protein ubiquitination"/>
    <property type="evidence" value="ECO:0007669"/>
    <property type="project" value="UniProtKB-UniRule"/>
</dbReference>
<dbReference type="InterPro" id="IPR058643">
    <property type="entry name" value="BRE1-like_CC"/>
</dbReference>
<protein>
    <recommendedName>
        <fullName evidence="15">E3 ubiquitin protein ligase</fullName>
        <ecNumber evidence="15">2.3.2.27</ecNumber>
    </recommendedName>
</protein>
<dbReference type="InterPro" id="IPR013083">
    <property type="entry name" value="Znf_RING/FYVE/PHD"/>
</dbReference>
<dbReference type="InterPro" id="IPR058642">
    <property type="entry name" value="BRE1A/B-like_dom"/>
</dbReference>
<keyword evidence="11 15" id="KW-0175">Coiled coil</keyword>
<keyword evidence="8 15" id="KW-0833">Ubl conjugation pathway</keyword>
<comment type="subcellular location">
    <subcellularLocation>
        <location evidence="2 15">Nucleus</location>
    </subcellularLocation>
</comment>
<evidence type="ECO:0000256" key="5">
    <source>
        <dbReference type="ARBA" id="ARBA00022679"/>
    </source>
</evidence>
<name>A0A9P6RV39_9FUNG</name>
<dbReference type="GO" id="GO:0005634">
    <property type="term" value="C:nucleus"/>
    <property type="evidence" value="ECO:0007669"/>
    <property type="project" value="UniProtKB-SubCell"/>
</dbReference>
<dbReference type="PANTHER" id="PTHR23163">
    <property type="entry name" value="RING FINGER PROTEIN-RELATED"/>
    <property type="match status" value="1"/>
</dbReference>
<feature type="coiled-coil region" evidence="16">
    <location>
        <begin position="121"/>
        <end position="148"/>
    </location>
</feature>
<evidence type="ECO:0000313" key="20">
    <source>
        <dbReference type="Proteomes" id="UP000738325"/>
    </source>
</evidence>
<dbReference type="EC" id="2.3.2.27" evidence="15"/>
<feature type="coiled-coil region" evidence="16">
    <location>
        <begin position="728"/>
        <end position="755"/>
    </location>
</feature>
<feature type="coiled-coil region" evidence="16">
    <location>
        <begin position="460"/>
        <end position="487"/>
    </location>
</feature>
<evidence type="ECO:0000256" key="16">
    <source>
        <dbReference type="SAM" id="Coils"/>
    </source>
</evidence>
<feature type="region of interest" description="Disordered" evidence="17">
    <location>
        <begin position="19"/>
        <end position="95"/>
    </location>
</feature>
<evidence type="ECO:0000256" key="6">
    <source>
        <dbReference type="ARBA" id="ARBA00022723"/>
    </source>
</evidence>
<dbReference type="AlphaFoldDB" id="A0A9P6RV39"/>
<evidence type="ECO:0000256" key="11">
    <source>
        <dbReference type="ARBA" id="ARBA00023054"/>
    </source>
</evidence>
<keyword evidence="6 15" id="KW-0479">Metal-binding</keyword>
<dbReference type="InterPro" id="IPR017907">
    <property type="entry name" value="Znf_RING_CS"/>
</dbReference>
<dbReference type="InterPro" id="IPR001841">
    <property type="entry name" value="Znf_RING"/>
</dbReference>
<sequence>MSQALANALKYPDLVEEIHTNPPLPFTPSPQRSSAEMDDRGSRKRRLTEEAGLPISGHTAASSAPANGGPVVTPPANKRQYTGGESGNSSPLSIARDDTENMTAAESVLLSFQKEAIWRQLQDYRRESSRAQERIERLEKKQAGYDSQITTVDAYWSQMLTELITLILRSKVAISKDEMVLNDGTSFASVLLSGTRHQAPEIQDFTRDATNATEEANAERTREIALKLLQLTESWASQRDEFWTSLSGTDKIFQDSSAIHELTAQYNNINQLFQKGQADVDRLQAKCHGFADDVFRLRNELEMAKNRLSETTEDLDASADSLRRIEINIEREKHALGSMTGGIGAVDGAMLQSTSTLADMSEASREELLQFRTLALSRLSELEEMREQRTRLRDDLEKIRIQLGHLSDDKIQDSQHVRSLLVQIQSIRHEADHHRGEVLKLRSDLDDLHASRRRFVETLEAEEKTRRATLEAELKKLESDISRVRDSRDRFQLMYENRCTKDDYEMQQNQEIRKIANTRKDRITALTAEIQRLQDMLAATSDDWESYAFYLKSPSDKATLTSLRGKLTAADMQLKSLTDELEASKEAAMQTRDLTAVNTSQSDLKKQIESLNARLAQLDEILGTGADDKIKELIATIESKDEAIHRLELKVKAHETVQMPLLSELHTVANAWGQLEEATSRKAIDLAQKEDLIYKLLSDKTRQESKCISLVRAKEQSVNMTAVMKRQSDMQLDQIRRLEEREKTLNEQMVTLEKEQTVLTSEVTIHKSKLQEFTQHSSSFKDKIAKQEERLLELQTLLKERTDAHEAEAAARKRLAEESEAMRRKIEENSKKAEGSTGDSEAAKQAARYLKLLKCPACDTNFKSHVILRCMHVFCKSCMDKQMEYRQRKCPTCRENFGAKDVKEIYL</sequence>
<reference evidence="19" key="1">
    <citation type="journal article" date="2020" name="Fungal Divers.">
        <title>Resolving the Mortierellaceae phylogeny through synthesis of multi-gene phylogenetics and phylogenomics.</title>
        <authorList>
            <person name="Vandepol N."/>
            <person name="Liber J."/>
            <person name="Desiro A."/>
            <person name="Na H."/>
            <person name="Kennedy M."/>
            <person name="Barry K."/>
            <person name="Grigoriev I.V."/>
            <person name="Miller A.N."/>
            <person name="O'Donnell K."/>
            <person name="Stajich J.E."/>
            <person name="Bonito G."/>
        </authorList>
    </citation>
    <scope>NUCLEOTIDE SEQUENCE</scope>
    <source>
        <strain evidence="19">REB-010B</strain>
    </source>
</reference>
<dbReference type="GO" id="GO:0006325">
    <property type="term" value="P:chromatin organization"/>
    <property type="evidence" value="ECO:0007669"/>
    <property type="project" value="UniProtKB-KW"/>
</dbReference>
<dbReference type="Pfam" id="PF13920">
    <property type="entry name" value="zf-C3HC4_3"/>
    <property type="match status" value="1"/>
</dbReference>
<dbReference type="PANTHER" id="PTHR23163:SF0">
    <property type="entry name" value="E3 UBIQUITIN-PROTEIN LIGASE BRE1"/>
    <property type="match status" value="1"/>
</dbReference>
<dbReference type="Pfam" id="PF08647">
    <property type="entry name" value="BRE1"/>
    <property type="match status" value="1"/>
</dbReference>
<dbReference type="GO" id="GO:0061630">
    <property type="term" value="F:ubiquitin protein ligase activity"/>
    <property type="evidence" value="ECO:0007669"/>
    <property type="project" value="UniProtKB-EC"/>
</dbReference>
<dbReference type="Gene3D" id="3.30.40.10">
    <property type="entry name" value="Zinc/RING finger domain, C3HC4 (zinc finger)"/>
    <property type="match status" value="1"/>
</dbReference>
<evidence type="ECO:0000256" key="9">
    <source>
        <dbReference type="ARBA" id="ARBA00022833"/>
    </source>
</evidence>
<evidence type="ECO:0000256" key="17">
    <source>
        <dbReference type="SAM" id="MobiDB-lite"/>
    </source>
</evidence>
<feature type="region of interest" description="Disordered" evidence="17">
    <location>
        <begin position="803"/>
        <end position="840"/>
    </location>
</feature>
<dbReference type="PROSITE" id="PS00518">
    <property type="entry name" value="ZF_RING_1"/>
    <property type="match status" value="1"/>
</dbReference>
<dbReference type="InterPro" id="IPR013956">
    <property type="entry name" value="E3_ubiquit_lig_Bre1"/>
</dbReference>
<evidence type="ECO:0000256" key="10">
    <source>
        <dbReference type="ARBA" id="ARBA00022853"/>
    </source>
</evidence>
<keyword evidence="5 15" id="KW-0808">Transferase</keyword>
<evidence type="ECO:0000256" key="4">
    <source>
        <dbReference type="ARBA" id="ARBA00005555"/>
    </source>
</evidence>
<evidence type="ECO:0000256" key="7">
    <source>
        <dbReference type="ARBA" id="ARBA00022771"/>
    </source>
</evidence>
<evidence type="ECO:0000256" key="12">
    <source>
        <dbReference type="ARBA" id="ARBA00023242"/>
    </source>
</evidence>
<gene>
    <name evidence="19" type="primary">BRE1_2</name>
    <name evidence="19" type="ORF">BGZ99_009630</name>
</gene>
<dbReference type="OrthoDB" id="10266039at2759"/>